<dbReference type="CDD" id="cd14074">
    <property type="entry name" value="STKc_SNRK"/>
    <property type="match status" value="1"/>
</dbReference>
<dbReference type="InterPro" id="IPR017441">
    <property type="entry name" value="Protein_kinase_ATP_BS"/>
</dbReference>
<dbReference type="CDD" id="cd14339">
    <property type="entry name" value="UBA_SNRK"/>
    <property type="match status" value="1"/>
</dbReference>
<dbReference type="InterPro" id="IPR011009">
    <property type="entry name" value="Kinase-like_dom_sf"/>
</dbReference>
<accession>A0ABM0JGN7</accession>
<feature type="compositionally biased region" description="Basic residues" evidence="4">
    <location>
        <begin position="869"/>
        <end position="878"/>
    </location>
</feature>
<gene>
    <name evidence="7" type="primary">LOC101850235</name>
</gene>
<keyword evidence="7" id="KW-0418">Kinase</keyword>
<dbReference type="PANTHER" id="PTHR24346">
    <property type="entry name" value="MAP/MICROTUBULE AFFINITY-REGULATING KINASE"/>
    <property type="match status" value="1"/>
</dbReference>
<evidence type="ECO:0000256" key="3">
    <source>
        <dbReference type="PROSITE-ProRule" id="PRU10141"/>
    </source>
</evidence>
<dbReference type="PROSITE" id="PS00107">
    <property type="entry name" value="PROTEIN_KINASE_ATP"/>
    <property type="match status" value="1"/>
</dbReference>
<feature type="domain" description="Protein kinase" evidence="5">
    <location>
        <begin position="18"/>
        <end position="270"/>
    </location>
</feature>
<organism evidence="6 7">
    <name type="scientific">Aplysia californica</name>
    <name type="common">California sea hare</name>
    <dbReference type="NCBI Taxonomy" id="6500"/>
    <lineage>
        <taxon>Eukaryota</taxon>
        <taxon>Metazoa</taxon>
        <taxon>Spiralia</taxon>
        <taxon>Lophotrochozoa</taxon>
        <taxon>Mollusca</taxon>
        <taxon>Gastropoda</taxon>
        <taxon>Heterobranchia</taxon>
        <taxon>Euthyneura</taxon>
        <taxon>Tectipleura</taxon>
        <taxon>Aplysiida</taxon>
        <taxon>Aplysioidea</taxon>
        <taxon>Aplysiidae</taxon>
        <taxon>Aplysia</taxon>
    </lineage>
</organism>
<feature type="compositionally biased region" description="Polar residues" evidence="4">
    <location>
        <begin position="350"/>
        <end position="365"/>
    </location>
</feature>
<feature type="region of interest" description="Disordered" evidence="4">
    <location>
        <begin position="350"/>
        <end position="370"/>
    </location>
</feature>
<feature type="region of interest" description="Disordered" evidence="4">
    <location>
        <begin position="536"/>
        <end position="621"/>
    </location>
</feature>
<dbReference type="InterPro" id="IPR008271">
    <property type="entry name" value="Ser/Thr_kinase_AS"/>
</dbReference>
<keyword evidence="7" id="KW-0808">Transferase</keyword>
<feature type="compositionally biased region" description="Basic and acidic residues" evidence="4">
    <location>
        <begin position="803"/>
        <end position="812"/>
    </location>
</feature>
<feature type="compositionally biased region" description="Basic and acidic residues" evidence="4">
    <location>
        <begin position="662"/>
        <end position="675"/>
    </location>
</feature>
<evidence type="ECO:0000313" key="7">
    <source>
        <dbReference type="RefSeq" id="XP_005093280.1"/>
    </source>
</evidence>
<keyword evidence="6" id="KW-1185">Reference proteome</keyword>
<keyword evidence="1 3" id="KW-0547">Nucleotide-binding</keyword>
<dbReference type="Proteomes" id="UP000694888">
    <property type="component" value="Unplaced"/>
</dbReference>
<dbReference type="SMART" id="SM00220">
    <property type="entry name" value="S_TKc"/>
    <property type="match status" value="1"/>
</dbReference>
<evidence type="ECO:0000256" key="4">
    <source>
        <dbReference type="SAM" id="MobiDB-lite"/>
    </source>
</evidence>
<dbReference type="PROSITE" id="PS50011">
    <property type="entry name" value="PROTEIN_KINASE_DOM"/>
    <property type="match status" value="1"/>
</dbReference>
<feature type="compositionally biased region" description="Gly residues" evidence="4">
    <location>
        <begin position="849"/>
        <end position="868"/>
    </location>
</feature>
<dbReference type="InterPro" id="IPR000719">
    <property type="entry name" value="Prot_kinase_dom"/>
</dbReference>
<evidence type="ECO:0000313" key="6">
    <source>
        <dbReference type="Proteomes" id="UP000694888"/>
    </source>
</evidence>
<dbReference type="Pfam" id="PF23312">
    <property type="entry name" value="UBA_SIK3"/>
    <property type="match status" value="1"/>
</dbReference>
<dbReference type="SUPFAM" id="SSF56112">
    <property type="entry name" value="Protein kinase-like (PK-like)"/>
    <property type="match status" value="1"/>
</dbReference>
<feature type="compositionally biased region" description="Polar residues" evidence="4">
    <location>
        <begin position="612"/>
        <end position="621"/>
    </location>
</feature>
<proteinExistence type="predicted"/>
<dbReference type="InterPro" id="IPR057380">
    <property type="entry name" value="UBA_SIK1/2/3"/>
</dbReference>
<dbReference type="GO" id="GO:0016301">
    <property type="term" value="F:kinase activity"/>
    <property type="evidence" value="ECO:0007669"/>
    <property type="project" value="UniProtKB-KW"/>
</dbReference>
<dbReference type="PANTHER" id="PTHR24346:SF45">
    <property type="entry name" value="PROTEIN KINASE DOMAIN-CONTAINING PROTEIN"/>
    <property type="match status" value="1"/>
</dbReference>
<feature type="region of interest" description="Disordered" evidence="4">
    <location>
        <begin position="446"/>
        <end position="496"/>
    </location>
</feature>
<dbReference type="GeneID" id="101850235"/>
<reference evidence="7" key="1">
    <citation type="submission" date="2025-08" db="UniProtKB">
        <authorList>
            <consortium name="RefSeq"/>
        </authorList>
    </citation>
    <scope>IDENTIFICATION</scope>
</reference>
<evidence type="ECO:0000256" key="1">
    <source>
        <dbReference type="ARBA" id="ARBA00022741"/>
    </source>
</evidence>
<evidence type="ECO:0000256" key="2">
    <source>
        <dbReference type="ARBA" id="ARBA00022840"/>
    </source>
</evidence>
<dbReference type="Pfam" id="PF00069">
    <property type="entry name" value="Pkinase"/>
    <property type="match status" value="1"/>
</dbReference>
<keyword evidence="2 3" id="KW-0067">ATP-binding</keyword>
<dbReference type="Gene3D" id="1.10.510.10">
    <property type="entry name" value="Transferase(Phosphotransferase) domain 1"/>
    <property type="match status" value="1"/>
</dbReference>
<feature type="compositionally biased region" description="Gly residues" evidence="4">
    <location>
        <begin position="816"/>
        <end position="834"/>
    </location>
</feature>
<dbReference type="PROSITE" id="PS00108">
    <property type="entry name" value="PROTEIN_KINASE_ST"/>
    <property type="match status" value="1"/>
</dbReference>
<feature type="compositionally biased region" description="Low complexity" evidence="4">
    <location>
        <begin position="461"/>
        <end position="481"/>
    </location>
</feature>
<feature type="region of interest" description="Disordered" evidence="4">
    <location>
        <begin position="662"/>
        <end position="898"/>
    </location>
</feature>
<evidence type="ECO:0000259" key="5">
    <source>
        <dbReference type="PROSITE" id="PS50011"/>
    </source>
</evidence>
<feature type="compositionally biased region" description="Low complexity" evidence="4">
    <location>
        <begin position="771"/>
        <end position="780"/>
    </location>
</feature>
<feature type="binding site" evidence="3">
    <location>
        <position position="47"/>
    </location>
    <ligand>
        <name>ATP</name>
        <dbReference type="ChEBI" id="CHEBI:30616"/>
    </ligand>
</feature>
<protein>
    <submittedName>
        <fullName evidence="7">SNF-related serine/threonine-protein kinase isoform X1</fullName>
    </submittedName>
</protein>
<name>A0ABM0JGN7_APLCA</name>
<sequence>MAGKRSKGGYDGKIAGLYDLEETIGQGHFAVVKLARHVFTGEKVAVKVIDKQKLDDISRSHLFQEVRCMKLVQHPNVVRLYEVIDTQTKLYLILELGDGDMYDYIMKHDDGLDEAVAKKYFQQIVEAITYCHRLHVVHRDLKPENVVFFNKLGIVKLTDFGFSNVFAPGKKLETSCGSLAYSAPEILLGDSYDPPAVDVWSLGVILFMLVAGRAPFQEANDSETLTMIMDCKYQIPPQVSAQCRSLITRMLVREPSQRINLQDIEQDPWLGDVDSPDSGLRISLPLLSREHVSEEDHNYVVQKMVEGKICSRDEIFQSLERDAYDHIAATYYLLVERRLRKLQQQEVAASSANNLRKQSAPSTNIAAGKPHLEPLMLSPRKQKEMKKTKTAPVHKCGGIPPTLVITPPIVEEPGARGVGSAAVSPGGPDFVKSLTTSMTLDRRTNHRKKLEGPSQHRMTMSANLGLPSPASAPASAPSGPLIPKMDEKGKPQQRVRSAPLTTHEGVKAVVAKKKSSAPSFSKIAILSSFFERKAAQESGALPPPQPHQRLFPWMGGRDRKSKQRVALSPNSPTSLGFSDVGHFHRVQSAGPDHCDPSNLVQSLVSPPGTHPSPASASPGMSQLSPEAMFAAIRKCSLIREESQDDDDDDDLDDFDMDSCELKPSKSLEFLDERSSDFSPASGPEVGLMPKLSQPPSAGHDPVNPRRPLKSVCSSPQLLNQIHEENESEDEDDFVPLKLSAPRGRYSHSGMASPEILRKYEQRRRRRGAGQRGASCSSSDASDTDDTEGRSRKDSKLKHKFVHRRDSSDHSSDTDGPSGGNNLGGGGRIGNGGSGAKTSSGGRSSRRDGGGGGGDGRGGGGNGGGSGGKGHQHNSRHHTLCASDSRSSGEDPNEWPVASNGHVTLEFGDENIDCSNNQNSNLKTNNFSKISLNNKRNHLTRQNPVIGHEGLAILNTDLHLLALSQKLSSISSTSPLSGGISLHSNTAMNNSNTLNNNNNKITGCLTSVLVAPAPSHERPDQYLGQHYPSPLPASSDCDEFSQISEYCERLMESQTSAASLCTGDCGPATGSRLNPAQGAPTCCKVGSAGPGLQVESKCCSVV</sequence>
<dbReference type="RefSeq" id="XP_005093280.1">
    <property type="nucleotide sequence ID" value="XM_005093223.3"/>
</dbReference>